<evidence type="ECO:0000313" key="2">
    <source>
        <dbReference type="EMBL" id="QJW94316.1"/>
    </source>
</evidence>
<evidence type="ECO:0000256" key="1">
    <source>
        <dbReference type="SAM" id="MobiDB-lite"/>
    </source>
</evidence>
<gene>
    <name evidence="2" type="ORF">FTUN_1836</name>
</gene>
<dbReference type="Proteomes" id="UP000503447">
    <property type="component" value="Chromosome"/>
</dbReference>
<protein>
    <submittedName>
        <fullName evidence="2">Uncharacterized protein</fullName>
    </submittedName>
</protein>
<feature type="compositionally biased region" description="Polar residues" evidence="1">
    <location>
        <begin position="119"/>
        <end position="132"/>
    </location>
</feature>
<keyword evidence="3" id="KW-1185">Reference proteome</keyword>
<feature type="compositionally biased region" description="Polar residues" evidence="1">
    <location>
        <begin position="144"/>
        <end position="155"/>
    </location>
</feature>
<proteinExistence type="predicted"/>
<dbReference type="EMBL" id="CP053452">
    <property type="protein sequence ID" value="QJW94316.1"/>
    <property type="molecule type" value="Genomic_DNA"/>
</dbReference>
<dbReference type="KEGG" id="ftj:FTUN_1836"/>
<evidence type="ECO:0000313" key="3">
    <source>
        <dbReference type="Proteomes" id="UP000503447"/>
    </source>
</evidence>
<organism evidence="2 3">
    <name type="scientific">Frigoriglobus tundricola</name>
    <dbReference type="NCBI Taxonomy" id="2774151"/>
    <lineage>
        <taxon>Bacteria</taxon>
        <taxon>Pseudomonadati</taxon>
        <taxon>Planctomycetota</taxon>
        <taxon>Planctomycetia</taxon>
        <taxon>Gemmatales</taxon>
        <taxon>Gemmataceae</taxon>
        <taxon>Frigoriglobus</taxon>
    </lineage>
</organism>
<name>A0A6M5YLW4_9BACT</name>
<sequence>MKNVMWRRIRRNFCCAIVSLMRSVTSAIVNLRSLLGFRVTLPVGATVVIMVKPVSFAYQLSTSFQGALSKCRLTVFSGGPAGWAGADGATAPGVPGAGMVGCARTYSTGPVNPAATASAPGSQRRSLNSLQNGIAPGRAPRRWTITSPKNGDTPSVRSIAVAVSHDCGSRAPVSPTGGTAGPTRCSHT</sequence>
<reference evidence="3" key="1">
    <citation type="submission" date="2020-05" db="EMBL/GenBank/DDBJ databases">
        <title>Frigoriglobus tundricola gen. nov., sp. nov., a psychrotolerant cellulolytic planctomycete of the family Gemmataceae with two divergent copies of 16S rRNA gene.</title>
        <authorList>
            <person name="Kulichevskaya I.S."/>
            <person name="Ivanova A.A."/>
            <person name="Naumoff D.G."/>
            <person name="Beletsky A.V."/>
            <person name="Rijpstra W.I.C."/>
            <person name="Sinninghe Damste J.S."/>
            <person name="Mardanov A.V."/>
            <person name="Ravin N.V."/>
            <person name="Dedysh S.N."/>
        </authorList>
    </citation>
    <scope>NUCLEOTIDE SEQUENCE [LARGE SCALE GENOMIC DNA]</scope>
    <source>
        <strain evidence="3">PL17</strain>
    </source>
</reference>
<accession>A0A6M5YLW4</accession>
<feature type="region of interest" description="Disordered" evidence="1">
    <location>
        <begin position="113"/>
        <end position="155"/>
    </location>
</feature>
<dbReference type="AlphaFoldDB" id="A0A6M5YLW4"/>
<feature type="region of interest" description="Disordered" evidence="1">
    <location>
        <begin position="167"/>
        <end position="188"/>
    </location>
</feature>